<organism evidence="1 2">
    <name type="scientific">Ktedonosporobacter rubrisoli</name>
    <dbReference type="NCBI Taxonomy" id="2509675"/>
    <lineage>
        <taxon>Bacteria</taxon>
        <taxon>Bacillati</taxon>
        <taxon>Chloroflexota</taxon>
        <taxon>Ktedonobacteria</taxon>
        <taxon>Ktedonobacterales</taxon>
        <taxon>Ktedonosporobacteraceae</taxon>
        <taxon>Ktedonosporobacter</taxon>
    </lineage>
</organism>
<dbReference type="KEGG" id="kbs:EPA93_18370"/>
<dbReference type="InterPro" id="IPR032710">
    <property type="entry name" value="NTF2-like_dom_sf"/>
</dbReference>
<proteinExistence type="predicted"/>
<reference evidence="1 2" key="1">
    <citation type="submission" date="2019-01" db="EMBL/GenBank/DDBJ databases">
        <title>Ktedonosporobacter rubrisoli SCAWS-G2.</title>
        <authorList>
            <person name="Huang Y."/>
            <person name="Yan B."/>
        </authorList>
    </citation>
    <scope>NUCLEOTIDE SEQUENCE [LARGE SCALE GENOMIC DNA]</scope>
    <source>
        <strain evidence="1 2">SCAWS-G2</strain>
    </source>
</reference>
<dbReference type="Proteomes" id="UP000290365">
    <property type="component" value="Chromosome"/>
</dbReference>
<dbReference type="Pfam" id="PF07080">
    <property type="entry name" value="DUF1348"/>
    <property type="match status" value="1"/>
</dbReference>
<evidence type="ECO:0000313" key="2">
    <source>
        <dbReference type="Proteomes" id="UP000290365"/>
    </source>
</evidence>
<dbReference type="OrthoDB" id="9787970at2"/>
<dbReference type="SUPFAM" id="SSF54427">
    <property type="entry name" value="NTF2-like"/>
    <property type="match status" value="1"/>
</dbReference>
<gene>
    <name evidence="1" type="ORF">EPA93_18370</name>
</gene>
<dbReference type="EMBL" id="CP035758">
    <property type="protein sequence ID" value="QBD83510.1"/>
    <property type="molecule type" value="Genomic_DNA"/>
</dbReference>
<accession>A0A4P6K6F5</accession>
<name>A0A4P6K6F5_KTERU</name>
<dbReference type="AlphaFoldDB" id="A0A4P6K6F5"/>
<protein>
    <submittedName>
        <fullName evidence="1">DUF1348 family protein</fullName>
    </submittedName>
</protein>
<dbReference type="InterPro" id="IPR009783">
    <property type="entry name" value="DUF1348"/>
</dbReference>
<sequence length="43" mass="4979">MQTLLKPSFTRETAFLKVKAAEDAWNRRSAILNQTLNTKMVRV</sequence>
<evidence type="ECO:0000313" key="1">
    <source>
        <dbReference type="EMBL" id="QBD83510.1"/>
    </source>
</evidence>
<keyword evidence="2" id="KW-1185">Reference proteome</keyword>